<dbReference type="WBParaSite" id="ES5_v2.g26307.t1">
    <property type="protein sequence ID" value="ES5_v2.g26307.t1"/>
    <property type="gene ID" value="ES5_v2.g26307"/>
</dbReference>
<organism evidence="1 2">
    <name type="scientific">Panagrolaimus sp. ES5</name>
    <dbReference type="NCBI Taxonomy" id="591445"/>
    <lineage>
        <taxon>Eukaryota</taxon>
        <taxon>Metazoa</taxon>
        <taxon>Ecdysozoa</taxon>
        <taxon>Nematoda</taxon>
        <taxon>Chromadorea</taxon>
        <taxon>Rhabditida</taxon>
        <taxon>Tylenchina</taxon>
        <taxon>Panagrolaimomorpha</taxon>
        <taxon>Panagrolaimoidea</taxon>
        <taxon>Panagrolaimidae</taxon>
        <taxon>Panagrolaimus</taxon>
    </lineage>
</organism>
<protein>
    <submittedName>
        <fullName evidence="2">Histidine acid phosphatase</fullName>
    </submittedName>
</protein>
<evidence type="ECO:0000313" key="2">
    <source>
        <dbReference type="WBParaSite" id="ES5_v2.g26307.t1"/>
    </source>
</evidence>
<sequence length="199" mass="22772">NTDDFETFAHVERFYSGTKIEKDNHLTLPAWITDSLWEQYKNGKYREDDYFSGNADFGWPENVELIALKGGVLLKTMIDNMDLVLAGKTKKKFFMYSAHDTTVSAFLRTLQAKEEVLGYSPPEYAATVILELWKSDSDVPIIRARYISNASASVEHITKHIKGCKDDDHCTLTDFKSRSEKFLGTHIHHMCGDAKMMFD</sequence>
<accession>A0AC34GAB9</accession>
<proteinExistence type="predicted"/>
<name>A0AC34GAB9_9BILA</name>
<reference evidence="2" key="1">
    <citation type="submission" date="2022-11" db="UniProtKB">
        <authorList>
            <consortium name="WormBaseParasite"/>
        </authorList>
    </citation>
    <scope>IDENTIFICATION</scope>
</reference>
<evidence type="ECO:0000313" key="1">
    <source>
        <dbReference type="Proteomes" id="UP000887579"/>
    </source>
</evidence>
<dbReference type="Proteomes" id="UP000887579">
    <property type="component" value="Unplaced"/>
</dbReference>